<comment type="similarity">
    <text evidence="1 2">Belongs to the UPF0251 family.</text>
</comment>
<dbReference type="HAMAP" id="MF_00674">
    <property type="entry name" value="UPF0251"/>
    <property type="match status" value="1"/>
</dbReference>
<dbReference type="EMBL" id="CP042243">
    <property type="protein sequence ID" value="QEK11529.1"/>
    <property type="molecule type" value="Genomic_DNA"/>
</dbReference>
<proteinExistence type="inferred from homology"/>
<gene>
    <name evidence="3" type="ORF">FQB35_03585</name>
</gene>
<dbReference type="PANTHER" id="PTHR37478">
    <property type="match status" value="1"/>
</dbReference>
<dbReference type="InterPro" id="IPR002852">
    <property type="entry name" value="UPF0251"/>
</dbReference>
<dbReference type="InterPro" id="IPR036388">
    <property type="entry name" value="WH-like_DNA-bd_sf"/>
</dbReference>
<reference evidence="3 4" key="1">
    <citation type="submission" date="2019-07" db="EMBL/GenBank/DDBJ databases">
        <title>Complete genome of Crassaminicella thermophila SY095.</title>
        <authorList>
            <person name="Li X."/>
        </authorList>
    </citation>
    <scope>NUCLEOTIDE SEQUENCE [LARGE SCALE GENOMIC DNA]</scope>
    <source>
        <strain evidence="3 4">SY095</strain>
    </source>
</reference>
<evidence type="ECO:0000256" key="1">
    <source>
        <dbReference type="ARBA" id="ARBA00009350"/>
    </source>
</evidence>
<dbReference type="KEGG" id="crs:FQB35_03585"/>
<dbReference type="SUPFAM" id="SSF88659">
    <property type="entry name" value="Sigma3 and sigma4 domains of RNA polymerase sigma factors"/>
    <property type="match status" value="1"/>
</dbReference>
<dbReference type="OrthoDB" id="280278at2"/>
<dbReference type="RefSeq" id="WP_148808684.1">
    <property type="nucleotide sequence ID" value="NZ_CP042243.1"/>
</dbReference>
<dbReference type="Gene3D" id="1.10.10.10">
    <property type="entry name" value="Winged helix-like DNA-binding domain superfamily/Winged helix DNA-binding domain"/>
    <property type="match status" value="1"/>
</dbReference>
<protein>
    <recommendedName>
        <fullName evidence="2">UPF0251 protein FQB35_03585</fullName>
    </recommendedName>
</protein>
<dbReference type="AlphaFoldDB" id="A0A5C0SEY8"/>
<dbReference type="PANTHER" id="PTHR37478:SF2">
    <property type="entry name" value="UPF0251 PROTEIN TK0562"/>
    <property type="match status" value="1"/>
</dbReference>
<sequence>MSRPRKWRRICNMPKIDVFGPCIRDININETIQMTLEEFETIRLIDYEGLSQEECGQIMGVARSTIQRIYNDARKKIADSIINGKYLKIKGGNYKLCDEIEGMNICKGCVRKRHRGGRNI</sequence>
<keyword evidence="4" id="KW-1185">Reference proteome</keyword>
<name>A0A5C0SEY8_CRATE</name>
<organism evidence="3 4">
    <name type="scientific">Crassaminicella thermophila</name>
    <dbReference type="NCBI Taxonomy" id="2599308"/>
    <lineage>
        <taxon>Bacteria</taxon>
        <taxon>Bacillati</taxon>
        <taxon>Bacillota</taxon>
        <taxon>Clostridia</taxon>
        <taxon>Eubacteriales</taxon>
        <taxon>Clostridiaceae</taxon>
        <taxon>Crassaminicella</taxon>
    </lineage>
</organism>
<evidence type="ECO:0000313" key="4">
    <source>
        <dbReference type="Proteomes" id="UP000324646"/>
    </source>
</evidence>
<dbReference type="Pfam" id="PF02001">
    <property type="entry name" value="DUF134"/>
    <property type="match status" value="1"/>
</dbReference>
<evidence type="ECO:0000256" key="2">
    <source>
        <dbReference type="HAMAP-Rule" id="MF_00674"/>
    </source>
</evidence>
<accession>A0A5C0SEY8</accession>
<dbReference type="InterPro" id="IPR013324">
    <property type="entry name" value="RNA_pol_sigma_r3/r4-like"/>
</dbReference>
<dbReference type="Proteomes" id="UP000324646">
    <property type="component" value="Chromosome"/>
</dbReference>
<evidence type="ECO:0000313" key="3">
    <source>
        <dbReference type="EMBL" id="QEK11529.1"/>
    </source>
</evidence>